<reference evidence="2" key="1">
    <citation type="submission" date="2022-11" db="UniProtKB">
        <authorList>
            <consortium name="WormBaseParasite"/>
        </authorList>
    </citation>
    <scope>IDENTIFICATION</scope>
</reference>
<proteinExistence type="predicted"/>
<dbReference type="Proteomes" id="UP000887565">
    <property type="component" value="Unplaced"/>
</dbReference>
<protein>
    <submittedName>
        <fullName evidence="2">Uncharacterized protein</fullName>
    </submittedName>
</protein>
<dbReference type="AlphaFoldDB" id="A0A915HHN3"/>
<evidence type="ECO:0000313" key="1">
    <source>
        <dbReference type="Proteomes" id="UP000887565"/>
    </source>
</evidence>
<organism evidence="1 2">
    <name type="scientific">Romanomermis culicivorax</name>
    <name type="common">Nematode worm</name>
    <dbReference type="NCBI Taxonomy" id="13658"/>
    <lineage>
        <taxon>Eukaryota</taxon>
        <taxon>Metazoa</taxon>
        <taxon>Ecdysozoa</taxon>
        <taxon>Nematoda</taxon>
        <taxon>Enoplea</taxon>
        <taxon>Dorylaimia</taxon>
        <taxon>Mermithida</taxon>
        <taxon>Mermithoidea</taxon>
        <taxon>Mermithidae</taxon>
        <taxon>Romanomermis</taxon>
    </lineage>
</organism>
<evidence type="ECO:0000313" key="2">
    <source>
        <dbReference type="WBParaSite" id="nRc.2.0.1.t01512-RA"/>
    </source>
</evidence>
<accession>A0A915HHN3</accession>
<keyword evidence="1" id="KW-1185">Reference proteome</keyword>
<sequence>MREVENGYTFHNSKVNGIMDANFFTNTVLERGLLPFAQYHYNGNYNFMQGNGEPKL</sequence>
<dbReference type="WBParaSite" id="nRc.2.0.1.t01512-RA">
    <property type="protein sequence ID" value="nRc.2.0.1.t01512-RA"/>
    <property type="gene ID" value="nRc.2.0.1.g01512"/>
</dbReference>
<name>A0A915HHN3_ROMCU</name>